<reference evidence="3" key="1">
    <citation type="submission" date="2022-08" db="EMBL/GenBank/DDBJ databases">
        <title>Draft genome sequencing of Roseisolibacter agri AW1220.</title>
        <authorList>
            <person name="Tobiishi Y."/>
            <person name="Tonouchi A."/>
        </authorList>
    </citation>
    <scope>NUCLEOTIDE SEQUENCE</scope>
    <source>
        <strain evidence="3">AW1220</strain>
    </source>
</reference>
<comment type="caution">
    <text evidence="3">The sequence shown here is derived from an EMBL/GenBank/DDBJ whole genome shotgun (WGS) entry which is preliminary data.</text>
</comment>
<feature type="region of interest" description="Disordered" evidence="1">
    <location>
        <begin position="23"/>
        <end position="54"/>
    </location>
</feature>
<feature type="region of interest" description="Disordered" evidence="1">
    <location>
        <begin position="210"/>
        <end position="254"/>
    </location>
</feature>
<evidence type="ECO:0000313" key="3">
    <source>
        <dbReference type="EMBL" id="GLC23963.1"/>
    </source>
</evidence>
<gene>
    <name evidence="3" type="ORF">rosag_04760</name>
</gene>
<feature type="domain" description="DUF4142" evidence="2">
    <location>
        <begin position="69"/>
        <end position="206"/>
    </location>
</feature>
<dbReference type="Gene3D" id="1.20.1260.10">
    <property type="match status" value="1"/>
</dbReference>
<dbReference type="PROSITE" id="PS51257">
    <property type="entry name" value="PROKAR_LIPOPROTEIN"/>
    <property type="match status" value="1"/>
</dbReference>
<proteinExistence type="predicted"/>
<keyword evidence="4" id="KW-1185">Reference proteome</keyword>
<dbReference type="Pfam" id="PF13628">
    <property type="entry name" value="DUF4142"/>
    <property type="match status" value="1"/>
</dbReference>
<dbReference type="InterPro" id="IPR025419">
    <property type="entry name" value="DUF4142"/>
</dbReference>
<evidence type="ECO:0000313" key="4">
    <source>
        <dbReference type="Proteomes" id="UP001161325"/>
    </source>
</evidence>
<organism evidence="3 4">
    <name type="scientific">Roseisolibacter agri</name>
    <dbReference type="NCBI Taxonomy" id="2014610"/>
    <lineage>
        <taxon>Bacteria</taxon>
        <taxon>Pseudomonadati</taxon>
        <taxon>Gemmatimonadota</taxon>
        <taxon>Gemmatimonadia</taxon>
        <taxon>Gemmatimonadales</taxon>
        <taxon>Gemmatimonadaceae</taxon>
        <taxon>Roseisolibacter</taxon>
    </lineage>
</organism>
<feature type="compositionally biased region" description="Low complexity" evidence="1">
    <location>
        <begin position="216"/>
        <end position="254"/>
    </location>
</feature>
<protein>
    <recommendedName>
        <fullName evidence="2">DUF4142 domain-containing protein</fullName>
    </recommendedName>
</protein>
<evidence type="ECO:0000259" key="2">
    <source>
        <dbReference type="Pfam" id="PF13628"/>
    </source>
</evidence>
<dbReference type="PANTHER" id="PTHR38593">
    <property type="entry name" value="BLR2558 PROTEIN"/>
    <property type="match status" value="1"/>
</dbReference>
<dbReference type="EMBL" id="BRXS01000001">
    <property type="protein sequence ID" value="GLC23963.1"/>
    <property type="molecule type" value="Genomic_DNA"/>
</dbReference>
<dbReference type="Proteomes" id="UP001161325">
    <property type="component" value="Unassembled WGS sequence"/>
</dbReference>
<dbReference type="PANTHER" id="PTHR38593:SF1">
    <property type="entry name" value="BLR2558 PROTEIN"/>
    <property type="match status" value="1"/>
</dbReference>
<dbReference type="InterPro" id="IPR012347">
    <property type="entry name" value="Ferritin-like"/>
</dbReference>
<dbReference type="AlphaFoldDB" id="A0AA37QDW7"/>
<evidence type="ECO:0000256" key="1">
    <source>
        <dbReference type="SAM" id="MobiDB-lite"/>
    </source>
</evidence>
<accession>A0AA37QDW7</accession>
<name>A0AA37QDW7_9BACT</name>
<dbReference type="RefSeq" id="WP_284348409.1">
    <property type="nucleotide sequence ID" value="NZ_BRXS01000001.1"/>
</dbReference>
<sequence length="254" mass="25685">MRQVIRWGSTALLASLAATGCGGNDRGDTASQGDTAAAAGEVSPGATTDSGAMVGAPAAGDMSSMSAPDMMALIGASNAAEIRSSQSAVEKATNRDVRAFARRMVDEHQAMQKQADELAVRINVTPGNPAPAVEKTRMSNEMSQQLSATAKGEAFDRQYMDGQVQAHQQTLAELQAMQNTSNADLRTLIQGAIPKVQAHLQDAQQLQGRLGGTAGATGTTTPGTSTPGATSGATSGATTGATGTTGTTPPAGRP</sequence>